<gene>
    <name evidence="2" type="ORF">ABFV83_10295</name>
</gene>
<dbReference type="AlphaFoldDB" id="A0AAU7PVB8"/>
<dbReference type="RefSeq" id="WP_349948776.1">
    <property type="nucleotide sequence ID" value="NZ_CP157940.1"/>
</dbReference>
<dbReference type="EMBL" id="CP157940">
    <property type="protein sequence ID" value="XBS56147.1"/>
    <property type="molecule type" value="Genomic_DNA"/>
</dbReference>
<name>A0AAU7PVB8_9FIRM</name>
<sequence>MSVSEERSSLEKVQSETPINRAEIINMPRFKADGTTDLRYGSK</sequence>
<evidence type="ECO:0000256" key="1">
    <source>
        <dbReference type="SAM" id="MobiDB-lite"/>
    </source>
</evidence>
<feature type="region of interest" description="Disordered" evidence="1">
    <location>
        <begin position="1"/>
        <end position="20"/>
    </location>
</feature>
<protein>
    <submittedName>
        <fullName evidence="2">Uncharacterized protein</fullName>
    </submittedName>
</protein>
<feature type="compositionally biased region" description="Basic and acidic residues" evidence="1">
    <location>
        <begin position="1"/>
        <end position="14"/>
    </location>
</feature>
<accession>A0AAU7PVB8</accession>
<reference evidence="2" key="1">
    <citation type="submission" date="2024-06" db="EMBL/GenBank/DDBJ databases">
        <title>Lacrimispora cavernae sp. nov., a novel anaerobe isolated from bat guano pile inside a cave.</title>
        <authorList>
            <person name="Miller S.L."/>
            <person name="Lu N."/>
            <person name="King J."/>
            <person name="Sankaranarayanan K."/>
            <person name="Lawson P.A."/>
        </authorList>
    </citation>
    <scope>NUCLEOTIDE SEQUENCE</scope>
    <source>
        <strain evidence="2">BS-2</strain>
    </source>
</reference>
<evidence type="ECO:0000313" key="2">
    <source>
        <dbReference type="EMBL" id="XBS56147.1"/>
    </source>
</evidence>
<organism evidence="2">
    <name type="scientific">Lacrimispora sp. BS-2</name>
    <dbReference type="NCBI Taxonomy" id="3151850"/>
    <lineage>
        <taxon>Bacteria</taxon>
        <taxon>Bacillati</taxon>
        <taxon>Bacillota</taxon>
        <taxon>Clostridia</taxon>
        <taxon>Lachnospirales</taxon>
        <taxon>Lachnospiraceae</taxon>
        <taxon>Lacrimispora</taxon>
    </lineage>
</organism>
<proteinExistence type="predicted"/>